<dbReference type="EnsemblPlants" id="ORUFI11G02550.1">
    <property type="protein sequence ID" value="ORUFI11G02550.1"/>
    <property type="gene ID" value="ORUFI11G02550"/>
</dbReference>
<comment type="caution">
    <text evidence="3">Lacks conserved residue(s) required for the propagation of feature annotation.</text>
</comment>
<feature type="short sequence motif" description="LXXLL motif" evidence="3">
    <location>
        <begin position="197"/>
        <end position="201"/>
    </location>
</feature>
<sequence>MEKATRCLARATGLAAAAAAGDGPRKRLAVAMVDCLARRLLRPVQAITDALIDPSVYLDRRSVRAARRGVGKMVTSPLAPCLTCIKNSNGEGVRQSHTENPAFFSIKLPCQWIQLLHELRRRPEGPPRVVRLTVVHDDGELLAKMEELVSDEAEELGMEFQFHGVVGQLEDLDFSNLRNVLEIKSGEALVVSCTLQLHRLLAADDDAMYSSRSAHLNQMASIAQLQHMAVNSCPSSSGGGSVQYKDDDPYRSPATPLTFVSPPVSTPHFQTPAALASFLSAVRALSPKILVVAEQDADHNGVSFRKRFCEALHHYAAVFDSLDAAAATTSAASRLWSPDERAQVERVVVGEEIKGVLLRDGAHRREWHDRLRQWAARMEMAGFTGVPLSYAAIKKGNDMVRRCGLRRCENKECGGCLLLCWSSRPLYSISAWRPAASRGSGSVVAPDAAALGLRVPAAEEVAVLVAVEPGRVQYSRGDAGDEAEHPRRRRLLDRVLRLAVPQALAAAAAADDAEAHASAPQRAENKMMHGLWVQDQGVVDHLAQLVPLLHECASHVTEGSFEKADFSFKKIRMLTIADGPLQRLSTIIVDSLAHRLLSSIQGLPGALIDPSDYFEKSTLRAARHNFFKLNPYLSTGFVTINWAIMEAMEDEKVDLQVVHIVDLSCSAAHPWQWLKLLDDFHGRPGGAPELYLTVLHDDNDFLADMQSLLSKKAESLGVSFHFISVIGRLETLDFSNLRSTFQIKFGVAVAISCALQMHRLLLVDDNLSSTSIAQLQKMANFTQPKQMASSVCSPASTLNYLQTPSPRTPKLLARLLSAIRALKPNIMLIMEQDADHNTLLFRDRFNEVLNYYAALFDCFHAVAAANPGRTDERLRVDRMILREEIKNILVCEGVHRHERHERLDQWAMHMEESGFHNVQLSFSAIREAYVWQLKVQADNLRLCCTDRGMFQDDMLSSATSSPASSVYSPSPSPSNGSWVQELSHDQQSVRLIGLLYQCAAEVSAGSFDRANLCLEHITQLASLDAPHALQRLAAVFADALARKLLNLILGLSRALLSSANSADAHLVPVARRHMFDVLPFLKLAYLTTNHAILEAMEGERFVHVVDFSGPAANPVQWIALFHAFRGRREGPPHLRITAVHDSKEFLANMAAVLSKEAEAFDIAFQFNAVEAKLDEMDFDALRHDLGVRSGEALAVSVVLQLHRLLAVDDGRRHAAAGCLTPVQIIARSSPRSFGELLERELNTRLQLSPDASVVSSLSPHSPAAATAAHPTTSTPKLGSFLSAVRSLSPKIMVMTEQEANHNGGAFQERFDEALNYYASLFDCLQRSAAAAAERARVERGAQLLRVAVRLPAAERGGGGGARARGAGAARGGDPRRGGVRGGGAGGAARAGAAVGGADGGGRHGAGGAELQRRHGGEEAAAELRVGGAVRGEARRRRPWLLLLLAQEAALRRHGVAPGGVATRPHSVVAVHAHVFSV</sequence>
<protein>
    <submittedName>
        <fullName evidence="5">Uncharacterized protein</fullName>
    </submittedName>
</protein>
<feature type="region of interest" description="SAW" evidence="3">
    <location>
        <begin position="358"/>
        <end position="433"/>
    </location>
</feature>
<keyword evidence="2" id="KW-0804">Transcription</keyword>
<evidence type="ECO:0000313" key="6">
    <source>
        <dbReference type="Proteomes" id="UP000008022"/>
    </source>
</evidence>
<feature type="short sequence motif" description="VHIID" evidence="3">
    <location>
        <begin position="658"/>
        <end position="662"/>
    </location>
</feature>
<evidence type="ECO:0000256" key="2">
    <source>
        <dbReference type="ARBA" id="ARBA00023163"/>
    </source>
</evidence>
<feature type="short sequence motif" description="LXXLL motif" evidence="3">
    <location>
        <begin position="1201"/>
        <end position="1205"/>
    </location>
</feature>
<name>A0A0E0R416_ORYRU</name>
<feature type="region of interest" description="SAW" evidence="3">
    <location>
        <begin position="890"/>
        <end position="979"/>
    </location>
</feature>
<dbReference type="OMA" id="VRQSHTE"/>
<dbReference type="PROSITE" id="PS50985">
    <property type="entry name" value="GRAS"/>
    <property type="match status" value="3"/>
</dbReference>
<feature type="short sequence motif" description="VHIID" evidence="3">
    <location>
        <begin position="1102"/>
        <end position="1106"/>
    </location>
</feature>
<keyword evidence="6" id="KW-1185">Reference proteome</keyword>
<feature type="region of interest" description="SAW" evidence="3">
    <location>
        <begin position="1424"/>
        <end position="1477"/>
    </location>
</feature>
<comment type="similarity">
    <text evidence="3">Belongs to the GRAS family.</text>
</comment>
<dbReference type="Pfam" id="PF03514">
    <property type="entry name" value="GRAS"/>
    <property type="match status" value="3"/>
</dbReference>
<organism evidence="5 6">
    <name type="scientific">Oryza rufipogon</name>
    <name type="common">Brownbeard rice</name>
    <name type="synonym">Asian wild rice</name>
    <dbReference type="NCBI Taxonomy" id="4529"/>
    <lineage>
        <taxon>Eukaryota</taxon>
        <taxon>Viridiplantae</taxon>
        <taxon>Streptophyta</taxon>
        <taxon>Embryophyta</taxon>
        <taxon>Tracheophyta</taxon>
        <taxon>Spermatophyta</taxon>
        <taxon>Magnoliopsida</taxon>
        <taxon>Liliopsida</taxon>
        <taxon>Poales</taxon>
        <taxon>Poaceae</taxon>
        <taxon>BOP clade</taxon>
        <taxon>Oryzoideae</taxon>
        <taxon>Oryzeae</taxon>
        <taxon>Oryzinae</taxon>
        <taxon>Oryza</taxon>
    </lineage>
</organism>
<dbReference type="Proteomes" id="UP000008022">
    <property type="component" value="Unassembled WGS sequence"/>
</dbReference>
<reference evidence="6" key="1">
    <citation type="submission" date="2013-06" db="EMBL/GenBank/DDBJ databases">
        <authorList>
            <person name="Zhao Q."/>
        </authorList>
    </citation>
    <scope>NUCLEOTIDE SEQUENCE</scope>
    <source>
        <strain evidence="6">cv. W1943</strain>
    </source>
</reference>
<keyword evidence="1" id="KW-0805">Transcription regulation</keyword>
<proteinExistence type="inferred from homology"/>
<dbReference type="STRING" id="4529.A0A0E0R416"/>
<evidence type="ECO:0000256" key="3">
    <source>
        <dbReference type="PROSITE-ProRule" id="PRU01191"/>
    </source>
</evidence>
<accession>A0A0E0R416</accession>
<dbReference type="eggNOG" id="ENOG502QPNC">
    <property type="taxonomic scope" value="Eukaryota"/>
</dbReference>
<dbReference type="InterPro" id="IPR005202">
    <property type="entry name" value="TF_GRAS"/>
</dbReference>
<reference evidence="5" key="2">
    <citation type="submission" date="2015-06" db="UniProtKB">
        <authorList>
            <consortium name="EnsemblPlants"/>
        </authorList>
    </citation>
    <scope>IDENTIFICATION</scope>
</reference>
<feature type="compositionally biased region" description="Gly residues" evidence="4">
    <location>
        <begin position="1379"/>
        <end position="1407"/>
    </location>
</feature>
<evidence type="ECO:0000313" key="5">
    <source>
        <dbReference type="EnsemblPlants" id="ORUFI11G02550.1"/>
    </source>
</evidence>
<evidence type="ECO:0000256" key="1">
    <source>
        <dbReference type="ARBA" id="ARBA00023015"/>
    </source>
</evidence>
<feature type="region of interest" description="Disordered" evidence="4">
    <location>
        <begin position="1354"/>
        <end position="1428"/>
    </location>
</feature>
<dbReference type="PANTHER" id="PTHR31636">
    <property type="entry name" value="OSJNBA0084A10.13 PROTEIN-RELATED"/>
    <property type="match status" value="1"/>
</dbReference>
<dbReference type="HOGENOM" id="CLU_267309_0_0_1"/>
<dbReference type="Gramene" id="ORUFI11G02550.1">
    <property type="protein sequence ID" value="ORUFI11G02550.1"/>
    <property type="gene ID" value="ORUFI11G02550"/>
</dbReference>
<feature type="region of interest" description="Leucine repeat II (LRII)" evidence="3">
    <location>
        <begin position="144"/>
        <end position="176"/>
    </location>
</feature>
<evidence type="ECO:0000256" key="4">
    <source>
        <dbReference type="SAM" id="MobiDB-lite"/>
    </source>
</evidence>